<dbReference type="AlphaFoldDB" id="A0A445CBH1"/>
<keyword evidence="3" id="KW-1185">Reference proteome</keyword>
<sequence length="59" mass="6781">MLSILTHQTSHLIGWALMFALTMESIVLQHLMTLRFKLWLALILTMQILQATSLQRLGC</sequence>
<keyword evidence="1" id="KW-0472">Membrane</keyword>
<protein>
    <submittedName>
        <fullName evidence="2">Uncharacterized protein</fullName>
    </submittedName>
</protein>
<evidence type="ECO:0000313" key="3">
    <source>
        <dbReference type="Proteomes" id="UP000289738"/>
    </source>
</evidence>
<keyword evidence="1" id="KW-0812">Transmembrane</keyword>
<organism evidence="2 3">
    <name type="scientific">Arachis hypogaea</name>
    <name type="common">Peanut</name>
    <dbReference type="NCBI Taxonomy" id="3818"/>
    <lineage>
        <taxon>Eukaryota</taxon>
        <taxon>Viridiplantae</taxon>
        <taxon>Streptophyta</taxon>
        <taxon>Embryophyta</taxon>
        <taxon>Tracheophyta</taxon>
        <taxon>Spermatophyta</taxon>
        <taxon>Magnoliopsida</taxon>
        <taxon>eudicotyledons</taxon>
        <taxon>Gunneridae</taxon>
        <taxon>Pentapetalae</taxon>
        <taxon>rosids</taxon>
        <taxon>fabids</taxon>
        <taxon>Fabales</taxon>
        <taxon>Fabaceae</taxon>
        <taxon>Papilionoideae</taxon>
        <taxon>50 kb inversion clade</taxon>
        <taxon>dalbergioids sensu lato</taxon>
        <taxon>Dalbergieae</taxon>
        <taxon>Pterocarpus clade</taxon>
        <taxon>Arachis</taxon>
    </lineage>
</organism>
<accession>A0A445CBH1</accession>
<proteinExistence type="predicted"/>
<dbReference type="EMBL" id="SDMP01000007">
    <property type="protein sequence ID" value="RYR48295.1"/>
    <property type="molecule type" value="Genomic_DNA"/>
</dbReference>
<keyword evidence="1" id="KW-1133">Transmembrane helix</keyword>
<gene>
    <name evidence="2" type="ORF">Ahy_A07g034308</name>
</gene>
<evidence type="ECO:0000256" key="1">
    <source>
        <dbReference type="SAM" id="Phobius"/>
    </source>
</evidence>
<dbReference type="Proteomes" id="UP000289738">
    <property type="component" value="Chromosome A07"/>
</dbReference>
<feature type="transmembrane region" description="Helical" evidence="1">
    <location>
        <begin position="12"/>
        <end position="32"/>
    </location>
</feature>
<reference evidence="2 3" key="1">
    <citation type="submission" date="2019-01" db="EMBL/GenBank/DDBJ databases">
        <title>Sequencing of cultivated peanut Arachis hypogaea provides insights into genome evolution and oil improvement.</title>
        <authorList>
            <person name="Chen X."/>
        </authorList>
    </citation>
    <scope>NUCLEOTIDE SEQUENCE [LARGE SCALE GENOMIC DNA]</scope>
    <source>
        <strain evidence="3">cv. Fuhuasheng</strain>
        <tissue evidence="2">Leaves</tissue>
    </source>
</reference>
<name>A0A445CBH1_ARAHY</name>
<evidence type="ECO:0000313" key="2">
    <source>
        <dbReference type="EMBL" id="RYR48295.1"/>
    </source>
</evidence>
<comment type="caution">
    <text evidence="2">The sequence shown here is derived from an EMBL/GenBank/DDBJ whole genome shotgun (WGS) entry which is preliminary data.</text>
</comment>